<keyword evidence="5 8" id="KW-0812">Transmembrane</keyword>
<dbReference type="GO" id="GO:0005886">
    <property type="term" value="C:plasma membrane"/>
    <property type="evidence" value="ECO:0007669"/>
    <property type="project" value="UniProtKB-SubCell"/>
</dbReference>
<feature type="domain" description="ABC transmembrane type-1" evidence="9">
    <location>
        <begin position="88"/>
        <end position="294"/>
    </location>
</feature>
<dbReference type="CDD" id="cd06261">
    <property type="entry name" value="TM_PBP2"/>
    <property type="match status" value="1"/>
</dbReference>
<evidence type="ECO:0000256" key="6">
    <source>
        <dbReference type="ARBA" id="ARBA00022989"/>
    </source>
</evidence>
<evidence type="ECO:0000256" key="1">
    <source>
        <dbReference type="ARBA" id="ARBA00004651"/>
    </source>
</evidence>
<feature type="transmembrane region" description="Helical" evidence="8">
    <location>
        <begin position="203"/>
        <end position="224"/>
    </location>
</feature>
<keyword evidence="6 8" id="KW-1133">Transmembrane helix</keyword>
<evidence type="ECO:0000259" key="9">
    <source>
        <dbReference type="PROSITE" id="PS50928"/>
    </source>
</evidence>
<comment type="caution">
    <text evidence="10">The sequence shown here is derived from an EMBL/GenBank/DDBJ whole genome shotgun (WGS) entry which is preliminary data.</text>
</comment>
<evidence type="ECO:0000256" key="2">
    <source>
        <dbReference type="ARBA" id="ARBA00007069"/>
    </source>
</evidence>
<dbReference type="InterPro" id="IPR005672">
    <property type="entry name" value="Phosphate_PstA"/>
</dbReference>
<feature type="transmembrane region" description="Helical" evidence="8">
    <location>
        <begin position="35"/>
        <end position="60"/>
    </location>
</feature>
<accession>A0A7C1JF14</accession>
<dbReference type="InterPro" id="IPR035906">
    <property type="entry name" value="MetI-like_sf"/>
</dbReference>
<organism evidence="10">
    <name type="scientific">Caldilinea aerophila</name>
    <dbReference type="NCBI Taxonomy" id="133453"/>
    <lineage>
        <taxon>Bacteria</taxon>
        <taxon>Bacillati</taxon>
        <taxon>Chloroflexota</taxon>
        <taxon>Caldilineae</taxon>
        <taxon>Caldilineales</taxon>
        <taxon>Caldilineaceae</taxon>
        <taxon>Caldilinea</taxon>
    </lineage>
</organism>
<gene>
    <name evidence="10" type="primary">pstA</name>
    <name evidence="10" type="ORF">ENQ20_16075</name>
</gene>
<dbReference type="PROSITE" id="PS50928">
    <property type="entry name" value="ABC_TM1"/>
    <property type="match status" value="1"/>
</dbReference>
<proteinExistence type="inferred from homology"/>
<dbReference type="PANTHER" id="PTHR43470:SF5">
    <property type="entry name" value="PHOSPHATE TRANSPORT SYSTEM PERMEASE PROTEIN PSTA"/>
    <property type="match status" value="1"/>
</dbReference>
<comment type="similarity">
    <text evidence="2 8">Belongs to the binding-protein-dependent transport system permease family. CysTW subfamily.</text>
</comment>
<dbReference type="InterPro" id="IPR000515">
    <property type="entry name" value="MetI-like"/>
</dbReference>
<evidence type="ECO:0000256" key="8">
    <source>
        <dbReference type="RuleBase" id="RU363043"/>
    </source>
</evidence>
<keyword evidence="3" id="KW-0813">Transport</keyword>
<evidence type="ECO:0000313" key="10">
    <source>
        <dbReference type="EMBL" id="HDX32984.1"/>
    </source>
</evidence>
<dbReference type="Gene3D" id="1.10.3720.10">
    <property type="entry name" value="MetI-like"/>
    <property type="match status" value="1"/>
</dbReference>
<sequence length="305" mass="33546">MTIDAQTFAGQRSPDEVFSAVNKEQLQRRHQVGKVFELLSIASIMVGMLFLIVLLVDVFIDALPWLRPQLFTEFPSRFPERAGLRSALQGTLWLISLTALFSFPIGIGAAIYLEEYAPKNWFTQFIEVNIANLAGVPSIIYGLLGLGLFVRSFGLGRTLMAGALTMALLVMPVVIVASREAIRAVPSSIRQAAYGLGATRWQVVWSHVLPMSFGGILTGTILALSRAIGETAPLITIGALTFIAFDPRGPFDIFTVLPIQIFNWVSLPQKEFHDLAAAGIVVLLVVLLSMNALAIYLRGRFQQRW</sequence>
<feature type="transmembrane region" description="Helical" evidence="8">
    <location>
        <begin position="275"/>
        <end position="297"/>
    </location>
</feature>
<protein>
    <recommendedName>
        <fullName evidence="8">Phosphate transport system permease protein PstA</fullName>
    </recommendedName>
</protein>
<keyword evidence="4 8" id="KW-1003">Cell membrane</keyword>
<evidence type="ECO:0000256" key="3">
    <source>
        <dbReference type="ARBA" id="ARBA00022448"/>
    </source>
</evidence>
<dbReference type="Pfam" id="PF00528">
    <property type="entry name" value="BPD_transp_1"/>
    <property type="match status" value="1"/>
</dbReference>
<feature type="transmembrane region" description="Helical" evidence="8">
    <location>
        <begin position="92"/>
        <end position="113"/>
    </location>
</feature>
<reference evidence="10" key="1">
    <citation type="journal article" date="2020" name="mSystems">
        <title>Genome- and Community-Level Interaction Insights into Carbon Utilization and Element Cycling Functions of Hydrothermarchaeota in Hydrothermal Sediment.</title>
        <authorList>
            <person name="Zhou Z."/>
            <person name="Liu Y."/>
            <person name="Xu W."/>
            <person name="Pan J."/>
            <person name="Luo Z.H."/>
            <person name="Li M."/>
        </authorList>
    </citation>
    <scope>NUCLEOTIDE SEQUENCE [LARGE SCALE GENOMIC DNA]</scope>
    <source>
        <strain evidence="10">SpSt-289</strain>
    </source>
</reference>
<name>A0A7C1JF14_9CHLR</name>
<dbReference type="PANTHER" id="PTHR43470">
    <property type="entry name" value="PHOSPHATE TRANSPORT SYSTEM PERMEASE PROTEIN PSTA-RELATED"/>
    <property type="match status" value="1"/>
</dbReference>
<evidence type="ECO:0000256" key="7">
    <source>
        <dbReference type="ARBA" id="ARBA00023136"/>
    </source>
</evidence>
<dbReference type="GO" id="GO:0005315">
    <property type="term" value="F:phosphate transmembrane transporter activity"/>
    <property type="evidence" value="ECO:0007669"/>
    <property type="project" value="InterPro"/>
</dbReference>
<comment type="subcellular location">
    <subcellularLocation>
        <location evidence="1 8">Cell membrane</location>
        <topology evidence="1 8">Multi-pass membrane protein</topology>
    </subcellularLocation>
</comment>
<keyword evidence="7 8" id="KW-0472">Membrane</keyword>
<dbReference type="EMBL" id="DSMG01000166">
    <property type="protein sequence ID" value="HDX32984.1"/>
    <property type="molecule type" value="Genomic_DNA"/>
</dbReference>
<dbReference type="GO" id="GO:0035435">
    <property type="term" value="P:phosphate ion transmembrane transport"/>
    <property type="evidence" value="ECO:0007669"/>
    <property type="project" value="InterPro"/>
</dbReference>
<evidence type="ECO:0000256" key="4">
    <source>
        <dbReference type="ARBA" id="ARBA00022475"/>
    </source>
</evidence>
<feature type="transmembrane region" description="Helical" evidence="8">
    <location>
        <begin position="125"/>
        <end position="149"/>
    </location>
</feature>
<dbReference type="NCBIfam" id="TIGR00974">
    <property type="entry name" value="3a0107s02c"/>
    <property type="match status" value="1"/>
</dbReference>
<dbReference type="SUPFAM" id="SSF161098">
    <property type="entry name" value="MetI-like"/>
    <property type="match status" value="1"/>
</dbReference>
<dbReference type="AlphaFoldDB" id="A0A7C1JF14"/>
<feature type="transmembrane region" description="Helical" evidence="8">
    <location>
        <begin position="161"/>
        <end position="182"/>
    </location>
</feature>
<evidence type="ECO:0000256" key="5">
    <source>
        <dbReference type="ARBA" id="ARBA00022692"/>
    </source>
</evidence>